<dbReference type="InterPro" id="IPR001461">
    <property type="entry name" value="Aspartic_peptidase_A1"/>
</dbReference>
<dbReference type="PROSITE" id="PS00141">
    <property type="entry name" value="ASP_PROTEASE"/>
    <property type="match status" value="1"/>
</dbReference>
<dbReference type="Gene3D" id="2.40.70.10">
    <property type="entry name" value="Acid Proteases"/>
    <property type="match status" value="2"/>
</dbReference>
<evidence type="ECO:0000256" key="6">
    <source>
        <dbReference type="ARBA" id="ARBA00013206"/>
    </source>
</evidence>
<dbReference type="Proteomes" id="UP000631181">
    <property type="component" value="Unassembled WGS sequence"/>
</dbReference>
<dbReference type="SUPFAM" id="SSF50630">
    <property type="entry name" value="Acid proteases"/>
    <property type="match status" value="1"/>
</dbReference>
<evidence type="ECO:0000256" key="5">
    <source>
        <dbReference type="ARBA" id="ARBA00011245"/>
    </source>
</evidence>
<keyword evidence="7" id="KW-1003">Cell membrane</keyword>
<evidence type="ECO:0000259" key="21">
    <source>
        <dbReference type="PROSITE" id="PS51767"/>
    </source>
</evidence>
<keyword evidence="15" id="KW-0325">Glycoprotein</keyword>
<dbReference type="InterPro" id="IPR021109">
    <property type="entry name" value="Peptidase_aspartic_dom_sf"/>
</dbReference>
<keyword evidence="10 20" id="KW-0732">Signal</keyword>
<dbReference type="CDD" id="cd05471">
    <property type="entry name" value="pepsin_like"/>
    <property type="match status" value="1"/>
</dbReference>
<comment type="similarity">
    <text evidence="4 19">Belongs to the peptidase A1 family.</text>
</comment>
<evidence type="ECO:0000256" key="9">
    <source>
        <dbReference type="ARBA" id="ARBA00022670"/>
    </source>
</evidence>
<evidence type="ECO:0000256" key="2">
    <source>
        <dbReference type="ARBA" id="ARBA00002983"/>
    </source>
</evidence>
<evidence type="ECO:0000256" key="18">
    <source>
        <dbReference type="PIRSR" id="PIRSR601461-2"/>
    </source>
</evidence>
<comment type="function">
    <text evidence="2">Secreted aspartic endopeptidase that allows assimilation of proteinaceous substrates. The scissile peptide bond is attacked by a nucleophilic water molecule activated by two aspartic residues in the active site. Shows a broad primary substrate specificity. Favors hydrophobic residues at the P1 and P1' positions, but can also activate trypsinogen and hydrolyze the B chain of insulin between positions 'Gly-20' and 'Glu-21'.</text>
</comment>
<keyword evidence="13" id="KW-0843">Virulence</keyword>
<evidence type="ECO:0000313" key="23">
    <source>
        <dbReference type="Proteomes" id="UP000631181"/>
    </source>
</evidence>
<keyword evidence="12 19" id="KW-0378">Hydrolase</keyword>
<evidence type="ECO:0000256" key="7">
    <source>
        <dbReference type="ARBA" id="ARBA00022475"/>
    </source>
</evidence>
<evidence type="ECO:0000256" key="3">
    <source>
        <dbReference type="ARBA" id="ARBA00004609"/>
    </source>
</evidence>
<dbReference type="AlphaFoldDB" id="A0A8J8WFL8"/>
<dbReference type="InterPro" id="IPR034164">
    <property type="entry name" value="Pepsin-like_dom"/>
</dbReference>
<dbReference type="InterPro" id="IPR001969">
    <property type="entry name" value="Aspartic_peptidase_AS"/>
</dbReference>
<dbReference type="PROSITE" id="PS51767">
    <property type="entry name" value="PEPTIDASE_A1"/>
    <property type="match status" value="1"/>
</dbReference>
<gene>
    <name evidence="22" type="ORF">PECM_002438</name>
</gene>
<comment type="caution">
    <text evidence="22">The sequence shown here is derived from an EMBL/GenBank/DDBJ whole genome shotgun (WGS) entry which is preliminary data.</text>
</comment>
<keyword evidence="23" id="KW-1185">Reference proteome</keyword>
<comment type="subunit">
    <text evidence="5">Monomer.</text>
</comment>
<dbReference type="PANTHER" id="PTHR47966:SF75">
    <property type="entry name" value="ENDOPEPTIDASE (CTSD), PUTATIVE (AFU_ORTHOLOGUE AFUA_4G07040)-RELATED"/>
    <property type="match status" value="1"/>
</dbReference>
<evidence type="ECO:0000256" key="8">
    <source>
        <dbReference type="ARBA" id="ARBA00022622"/>
    </source>
</evidence>
<evidence type="ECO:0000256" key="16">
    <source>
        <dbReference type="ARBA" id="ARBA00023288"/>
    </source>
</evidence>
<dbReference type="GO" id="GO:0005886">
    <property type="term" value="C:plasma membrane"/>
    <property type="evidence" value="ECO:0007669"/>
    <property type="project" value="UniProtKB-SubCell"/>
</dbReference>
<dbReference type="GO" id="GO:0098552">
    <property type="term" value="C:side of membrane"/>
    <property type="evidence" value="ECO:0007669"/>
    <property type="project" value="UniProtKB-KW"/>
</dbReference>
<proteinExistence type="inferred from homology"/>
<feature type="disulfide bond" evidence="18">
    <location>
        <begin position="133"/>
        <end position="138"/>
    </location>
</feature>
<evidence type="ECO:0000256" key="1">
    <source>
        <dbReference type="ARBA" id="ARBA00000043"/>
    </source>
</evidence>
<feature type="chain" id="PRO_5035247385" description="penicillopepsin" evidence="20">
    <location>
        <begin position="19"/>
        <end position="483"/>
    </location>
</feature>
<dbReference type="Pfam" id="PF00026">
    <property type="entry name" value="Asp"/>
    <property type="match status" value="1"/>
</dbReference>
<evidence type="ECO:0000313" key="22">
    <source>
        <dbReference type="EMBL" id="KAF7712652.1"/>
    </source>
</evidence>
<accession>A0A8J8WFL8</accession>
<feature type="active site" evidence="17">
    <location>
        <position position="120"/>
    </location>
</feature>
<evidence type="ECO:0000256" key="13">
    <source>
        <dbReference type="ARBA" id="ARBA00023026"/>
    </source>
</evidence>
<organism evidence="22 23">
    <name type="scientific">Penicillium ucsense</name>
    <dbReference type="NCBI Taxonomy" id="2839758"/>
    <lineage>
        <taxon>Eukaryota</taxon>
        <taxon>Fungi</taxon>
        <taxon>Dikarya</taxon>
        <taxon>Ascomycota</taxon>
        <taxon>Pezizomycotina</taxon>
        <taxon>Eurotiomycetes</taxon>
        <taxon>Eurotiomycetidae</taxon>
        <taxon>Eurotiales</taxon>
        <taxon>Aspergillaceae</taxon>
        <taxon>Penicillium</taxon>
    </lineage>
</organism>
<dbReference type="GO" id="GO:0006508">
    <property type="term" value="P:proteolysis"/>
    <property type="evidence" value="ECO:0007669"/>
    <property type="project" value="UniProtKB-KW"/>
</dbReference>
<evidence type="ECO:0000256" key="14">
    <source>
        <dbReference type="ARBA" id="ARBA00023136"/>
    </source>
</evidence>
<keyword evidence="9 19" id="KW-0645">Protease</keyword>
<evidence type="ECO:0000256" key="19">
    <source>
        <dbReference type="RuleBase" id="RU000454"/>
    </source>
</evidence>
<keyword evidence="18" id="KW-1015">Disulfide bond</keyword>
<protein>
    <recommendedName>
        <fullName evidence="6">penicillopepsin</fullName>
        <ecNumber evidence="6">3.4.23.20</ecNumber>
    </recommendedName>
</protein>
<name>A0A8J8WFL8_9EURO</name>
<evidence type="ECO:0000256" key="17">
    <source>
        <dbReference type="PIRSR" id="PIRSR601461-1"/>
    </source>
</evidence>
<evidence type="ECO:0000256" key="10">
    <source>
        <dbReference type="ARBA" id="ARBA00022729"/>
    </source>
</evidence>
<evidence type="ECO:0000256" key="4">
    <source>
        <dbReference type="ARBA" id="ARBA00007447"/>
    </source>
</evidence>
<dbReference type="FunFam" id="2.40.70.10:FF:000060">
    <property type="entry name" value="Aspartic-type endopeptidase ctsD"/>
    <property type="match status" value="1"/>
</dbReference>
<feature type="domain" description="Peptidase A1" evidence="21">
    <location>
        <begin position="102"/>
        <end position="405"/>
    </location>
</feature>
<keyword evidence="14" id="KW-0472">Membrane</keyword>
<dbReference type="EMBL" id="WIWV01000160">
    <property type="protein sequence ID" value="KAF7712652.1"/>
    <property type="molecule type" value="Genomic_DNA"/>
</dbReference>
<evidence type="ECO:0000256" key="12">
    <source>
        <dbReference type="ARBA" id="ARBA00022801"/>
    </source>
</evidence>
<feature type="active site" evidence="17">
    <location>
        <position position="301"/>
    </location>
</feature>
<dbReference type="PANTHER" id="PTHR47966">
    <property type="entry name" value="BETA-SITE APP-CLEAVING ENZYME, ISOFORM A-RELATED"/>
    <property type="match status" value="1"/>
</dbReference>
<evidence type="ECO:0000256" key="15">
    <source>
        <dbReference type="ARBA" id="ARBA00023180"/>
    </source>
</evidence>
<evidence type="ECO:0000256" key="11">
    <source>
        <dbReference type="ARBA" id="ARBA00022750"/>
    </source>
</evidence>
<reference evidence="22" key="1">
    <citation type="journal article" date="2020" name="Front. Microbiol.">
        <title>Gene regulatory networks of Penicillium echinulatum 2HH and Penicillium oxalicum 114-2 inferred by a computational biology approach.</title>
        <authorList>
            <person name="Lenz A.R."/>
            <person name="Galan-Vasquez E."/>
            <person name="Balbinot E."/>
            <person name="De Abreu F.P."/>
            <person name="De Oliveira N.S."/>
            <person name="Da Rosa L.O."/>
            <person name="De Avila E Silva S."/>
            <person name="Camassola M."/>
            <person name="Dillon A.J.P."/>
            <person name="Perez-Rueda E."/>
        </authorList>
    </citation>
    <scope>NUCLEOTIDE SEQUENCE</scope>
    <source>
        <strain evidence="22">S1M29</strain>
    </source>
</reference>
<feature type="signal peptide" evidence="20">
    <location>
        <begin position="1"/>
        <end position="18"/>
    </location>
</feature>
<keyword evidence="16" id="KW-0449">Lipoprotein</keyword>
<dbReference type="GO" id="GO:0004190">
    <property type="term" value="F:aspartic-type endopeptidase activity"/>
    <property type="evidence" value="ECO:0007669"/>
    <property type="project" value="UniProtKB-KW"/>
</dbReference>
<dbReference type="FunFam" id="2.40.70.10:FF:000085">
    <property type="entry name" value="Aspartic-type endopeptidase (CtsD), putative"/>
    <property type="match status" value="1"/>
</dbReference>
<keyword evidence="8" id="KW-0336">GPI-anchor</keyword>
<dbReference type="OrthoDB" id="28208at2759"/>
<keyword evidence="11 19" id="KW-0064">Aspartyl protease</keyword>
<comment type="catalytic activity">
    <reaction evidence="1">
        <text>Hydrolysis of proteins with broad specificity similar to that of pepsin A, preferring hydrophobic residues at P1 and P1', but also cleaving 20-Gly-|-Glu-21 in the B chain of insulin. Clots milk, and activates trypsinogen.</text>
        <dbReference type="EC" id="3.4.23.20"/>
    </reaction>
</comment>
<comment type="subcellular location">
    <subcellularLocation>
        <location evidence="3">Cell membrane</location>
        <topology evidence="3">Lipid-anchor</topology>
        <topology evidence="3">GPI-anchor</topology>
    </subcellularLocation>
</comment>
<sequence length="483" mass="50845">MRFSPILLVSSIATSVHAFYPYEIKISATVGAPSEEKVIPRFFPWRLVEQASADDASPPQPFTLGIKKGPARRGDTYAIVKSNTPTMKNSAALDQDGEDFSYFAVVDVGSQKQQMWMALDTGSPSSWVFSALCQDSVCQRHHKFDKSQSSSYSSSDSVFTIGYGSGTVSGNLGTDTFGLADMDVTLSFGTATSANDTFASYPFDGILGLGRSRTGGWGIPSFMDVVADKKLLPANIVGFSLSRAKDHKNDGEVNFGAVDTTKFDGNISYIPTSTKTWTIPMDDAYVDGKPLGLTNRAATIDTGTTYILIPPADAAALFAHVPNSYRSGENFIIPCNSTATIEFAFAGIKYSILPEDYIGASSTGGCVATIVGHESSGPNDWLVGDVFLKNVYSVFDFDNGQIGFGALASPNSTGNGTAVIPTATASAGAAMTTVAGAPSRPPSNTSTAATSTIDTVMHTGAATRITHSVGFSFIATLTGILFI</sequence>
<evidence type="ECO:0000256" key="20">
    <source>
        <dbReference type="SAM" id="SignalP"/>
    </source>
</evidence>
<dbReference type="PRINTS" id="PR00792">
    <property type="entry name" value="PEPSIN"/>
</dbReference>
<dbReference type="EC" id="3.4.23.20" evidence="6"/>
<dbReference type="InterPro" id="IPR033121">
    <property type="entry name" value="PEPTIDASE_A1"/>
</dbReference>